<keyword evidence="1" id="KW-0489">Methyltransferase</keyword>
<organism evidence="1 2">
    <name type="scientific">Thelephora ganbajun</name>
    <name type="common">Ganba fungus</name>
    <dbReference type="NCBI Taxonomy" id="370292"/>
    <lineage>
        <taxon>Eukaryota</taxon>
        <taxon>Fungi</taxon>
        <taxon>Dikarya</taxon>
        <taxon>Basidiomycota</taxon>
        <taxon>Agaricomycotina</taxon>
        <taxon>Agaricomycetes</taxon>
        <taxon>Thelephorales</taxon>
        <taxon>Thelephoraceae</taxon>
        <taxon>Thelephora</taxon>
    </lineage>
</organism>
<sequence>MVSPFYIETRHAWYRLGVPSVEYFPFYVKLYTFHRMAQIAVSSLLANTSATTAELLAGTTNLDHTILGREPNIQDLIETSEMIKSVIKDYAGLSLDVSNRLLGCPLLKSLDDGSALSMQQCQGEGKRRKVDLPNLLNPEHAILQVQNQNQTVVTPLVYHLSQGLFNEVPYQVDFGDHEYEHLQHGPSQEVEFVDQLLKRFCLGRQLVKLDGLYRISGGNFFSQGQVDDESYSVGDTVVLAMDGLQQKLNEYCNLLSWPDKVADYFWLAKLISITDNLGKRMAHVHWFEHSSKTYLEEMSDPRELFMTQLCDDVPFADILGKVLCEKTLASCISHVTLEPSFYCKMEYIESKGEFVDLPEDVPLPIEPGFCMNCTRTKATEARAFPHFSQGGFELHGILYHPYDFVQFRTGNTACGHGQIIPLKQGALDRRNPQIKVRLLGRFSDVTGKPKGILKDENELFLTNQVTDISFSAIIQKAYVLVLEKIGDLWAWINASSQHFFLQYSFPSLQNSHWSQKEVLDSSEVHACLPCLIYRKETLLMEVKQPTQPQLRALDLFAGTGAFSLGIKAAGTPFRVTHAIEISPSAAKSLSDYTKDEKTIVYNQCSNEMLHYAVKFYNGFWEEEDHPSCIRTKLKVPHPPEPKSIEIIIAGFPCQPHSTLNMFQKADDKKSNLILNLLSWVDFLKPKFCFFENVRGFLQFSLNATQLSKYRVGGGIKMGGLKFLVYALLAMNYQVRFSLLQAGHYGTPQSRVRFFLFAAKSGQILPELPQPSHAFPQVDRLEIKLPHNNSITPVITEKGFAARNFVTIEDAISDLPPFDWYCETAGFPVSEDHLEPPRFKVDETRGQVGYINGEVLYGQDPQTAYQKWCRETVKPPRDLQHFTQSFNKDTVKRVVNVPLESGADYRRLNLEIQQYQTSHPLSAVAKGGFRAGLYGRLNKHDYFHTIVTNIEPTAKQSWVLHPYNRRIVTVRELARLQGFPDDYIFHSEGGNVKTIHHQIGNAVAWPMSIAIGRQFTHALLQQKGN</sequence>
<reference evidence="1" key="2">
    <citation type="journal article" date="2020" name="Nat. Commun.">
        <title>Large-scale genome sequencing of mycorrhizal fungi provides insights into the early evolution of symbiotic traits.</title>
        <authorList>
            <person name="Miyauchi S."/>
            <person name="Kiss E."/>
            <person name="Kuo A."/>
            <person name="Drula E."/>
            <person name="Kohler A."/>
            <person name="Sanchez-Garcia M."/>
            <person name="Morin E."/>
            <person name="Andreopoulos B."/>
            <person name="Barry K.W."/>
            <person name="Bonito G."/>
            <person name="Buee M."/>
            <person name="Carver A."/>
            <person name="Chen C."/>
            <person name="Cichocki N."/>
            <person name="Clum A."/>
            <person name="Culley D."/>
            <person name="Crous P.W."/>
            <person name="Fauchery L."/>
            <person name="Girlanda M."/>
            <person name="Hayes R.D."/>
            <person name="Keri Z."/>
            <person name="LaButti K."/>
            <person name="Lipzen A."/>
            <person name="Lombard V."/>
            <person name="Magnuson J."/>
            <person name="Maillard F."/>
            <person name="Murat C."/>
            <person name="Nolan M."/>
            <person name="Ohm R.A."/>
            <person name="Pangilinan J."/>
            <person name="Pereira M.F."/>
            <person name="Perotto S."/>
            <person name="Peter M."/>
            <person name="Pfister S."/>
            <person name="Riley R."/>
            <person name="Sitrit Y."/>
            <person name="Stielow J.B."/>
            <person name="Szollosi G."/>
            <person name="Zifcakova L."/>
            <person name="Stursova M."/>
            <person name="Spatafora J.W."/>
            <person name="Tedersoo L."/>
            <person name="Vaario L.M."/>
            <person name="Yamada A."/>
            <person name="Yan M."/>
            <person name="Wang P."/>
            <person name="Xu J."/>
            <person name="Bruns T."/>
            <person name="Baldrian P."/>
            <person name="Vilgalys R."/>
            <person name="Dunand C."/>
            <person name="Henrissat B."/>
            <person name="Grigoriev I.V."/>
            <person name="Hibbett D."/>
            <person name="Nagy L.G."/>
            <person name="Martin F.M."/>
        </authorList>
    </citation>
    <scope>NUCLEOTIDE SEQUENCE</scope>
    <source>
        <strain evidence="1">P2</strain>
    </source>
</reference>
<reference evidence="1" key="1">
    <citation type="submission" date="2019-10" db="EMBL/GenBank/DDBJ databases">
        <authorList>
            <consortium name="DOE Joint Genome Institute"/>
            <person name="Kuo A."/>
            <person name="Miyauchi S."/>
            <person name="Kiss E."/>
            <person name="Drula E."/>
            <person name="Kohler A."/>
            <person name="Sanchez-Garcia M."/>
            <person name="Andreopoulos B."/>
            <person name="Barry K.W."/>
            <person name="Bonito G."/>
            <person name="Buee M."/>
            <person name="Carver A."/>
            <person name="Chen C."/>
            <person name="Cichocki N."/>
            <person name="Clum A."/>
            <person name="Culley D."/>
            <person name="Crous P.W."/>
            <person name="Fauchery L."/>
            <person name="Girlanda M."/>
            <person name="Hayes R."/>
            <person name="Keri Z."/>
            <person name="Labutti K."/>
            <person name="Lipzen A."/>
            <person name="Lombard V."/>
            <person name="Magnuson J."/>
            <person name="Maillard F."/>
            <person name="Morin E."/>
            <person name="Murat C."/>
            <person name="Nolan M."/>
            <person name="Ohm R."/>
            <person name="Pangilinan J."/>
            <person name="Pereira M."/>
            <person name="Perotto S."/>
            <person name="Peter M."/>
            <person name="Riley R."/>
            <person name="Sitrit Y."/>
            <person name="Stielow B."/>
            <person name="Szollosi G."/>
            <person name="Zifcakova L."/>
            <person name="Stursova M."/>
            <person name="Spatafora J.W."/>
            <person name="Tedersoo L."/>
            <person name="Vaario L.-M."/>
            <person name="Yamada A."/>
            <person name="Yan M."/>
            <person name="Wang P."/>
            <person name="Xu J."/>
            <person name="Bruns T."/>
            <person name="Baldrian P."/>
            <person name="Vilgalys R."/>
            <person name="Henrissat B."/>
            <person name="Grigoriev I.V."/>
            <person name="Hibbett D."/>
            <person name="Nagy L.G."/>
            <person name="Martin F.M."/>
        </authorList>
    </citation>
    <scope>NUCLEOTIDE SEQUENCE</scope>
    <source>
        <strain evidence="1">P2</strain>
    </source>
</reference>
<proteinExistence type="predicted"/>
<comment type="caution">
    <text evidence="1">The sequence shown here is derived from an EMBL/GenBank/DDBJ whole genome shotgun (WGS) entry which is preliminary data.</text>
</comment>
<name>A0ACB6ZQ60_THEGA</name>
<evidence type="ECO:0000313" key="2">
    <source>
        <dbReference type="Proteomes" id="UP000886501"/>
    </source>
</evidence>
<evidence type="ECO:0000313" key="1">
    <source>
        <dbReference type="EMBL" id="KAF9651566.1"/>
    </source>
</evidence>
<keyword evidence="1" id="KW-0808">Transferase</keyword>
<dbReference type="EMBL" id="MU117974">
    <property type="protein sequence ID" value="KAF9651566.1"/>
    <property type="molecule type" value="Genomic_DNA"/>
</dbReference>
<gene>
    <name evidence="1" type="ORF">BDM02DRAFT_3138674</name>
</gene>
<dbReference type="Proteomes" id="UP000886501">
    <property type="component" value="Unassembled WGS sequence"/>
</dbReference>
<accession>A0ACB6ZQ60</accession>
<keyword evidence="2" id="KW-1185">Reference proteome</keyword>
<protein>
    <submittedName>
        <fullName evidence="1">S-adenosyl-L-methionine-dependent methyltransferase</fullName>
    </submittedName>
</protein>